<accession>A0A1V4KCB0</accession>
<protein>
    <submittedName>
        <fullName evidence="1">Uncharacterized protein</fullName>
    </submittedName>
</protein>
<proteinExistence type="predicted"/>
<comment type="caution">
    <text evidence="1">The sequence shown here is derived from an EMBL/GenBank/DDBJ whole genome shotgun (WGS) entry which is preliminary data.</text>
</comment>
<sequence>MSFTGVWEAVQNGWEQTSVDLQTDTVLSGHDISIFFIIFILPSYSTEELLEPGDELRNVWGSASERTENEALIR</sequence>
<name>A0A1V4KCB0_PATFA</name>
<dbReference type="EMBL" id="LSYS01003958">
    <property type="protein sequence ID" value="OPJ82025.1"/>
    <property type="molecule type" value="Genomic_DNA"/>
</dbReference>
<evidence type="ECO:0000313" key="2">
    <source>
        <dbReference type="Proteomes" id="UP000190648"/>
    </source>
</evidence>
<keyword evidence="2" id="KW-1185">Reference proteome</keyword>
<reference evidence="1 2" key="1">
    <citation type="submission" date="2016-02" db="EMBL/GenBank/DDBJ databases">
        <title>Band-tailed pigeon sequencing and assembly.</title>
        <authorList>
            <person name="Soares A.E."/>
            <person name="Novak B.J."/>
            <person name="Rice E.S."/>
            <person name="O'Connell B."/>
            <person name="Chang D."/>
            <person name="Weber S."/>
            <person name="Shapiro B."/>
        </authorList>
    </citation>
    <scope>NUCLEOTIDE SEQUENCE [LARGE SCALE GENOMIC DNA]</scope>
    <source>
        <strain evidence="1">BTP2013</strain>
        <tissue evidence="1">Blood</tissue>
    </source>
</reference>
<dbReference type="AlphaFoldDB" id="A0A1V4KCB0"/>
<evidence type="ECO:0000313" key="1">
    <source>
        <dbReference type="EMBL" id="OPJ82025.1"/>
    </source>
</evidence>
<gene>
    <name evidence="1" type="ORF">AV530_014530</name>
</gene>
<dbReference type="Proteomes" id="UP000190648">
    <property type="component" value="Unassembled WGS sequence"/>
</dbReference>
<organism evidence="1 2">
    <name type="scientific">Patagioenas fasciata monilis</name>
    <dbReference type="NCBI Taxonomy" id="372326"/>
    <lineage>
        <taxon>Eukaryota</taxon>
        <taxon>Metazoa</taxon>
        <taxon>Chordata</taxon>
        <taxon>Craniata</taxon>
        <taxon>Vertebrata</taxon>
        <taxon>Euteleostomi</taxon>
        <taxon>Archelosauria</taxon>
        <taxon>Archosauria</taxon>
        <taxon>Dinosauria</taxon>
        <taxon>Saurischia</taxon>
        <taxon>Theropoda</taxon>
        <taxon>Coelurosauria</taxon>
        <taxon>Aves</taxon>
        <taxon>Neognathae</taxon>
        <taxon>Neoaves</taxon>
        <taxon>Columbimorphae</taxon>
        <taxon>Columbiformes</taxon>
        <taxon>Columbidae</taxon>
        <taxon>Patagioenas</taxon>
    </lineage>
</organism>